<keyword evidence="2" id="KW-1185">Reference proteome</keyword>
<sequence>MGLYILYCSAAKYGLPFVRTRRHAGGTLRNVESLTHMPAAVWPSSQGSCARQLLCPIMVSRLLLTASQACPLHVVSKVHAERVR</sequence>
<dbReference type="GeneID" id="35600786"/>
<dbReference type="AlphaFoldDB" id="A0A2D3V4Z9"/>
<name>A0A2D3V4Z9_9PEZI</name>
<proteinExistence type="predicted"/>
<dbReference type="Proteomes" id="UP000225277">
    <property type="component" value="Unassembled WGS sequence"/>
</dbReference>
<organism evidence="1 2">
    <name type="scientific">Ramularia collo-cygni</name>
    <dbReference type="NCBI Taxonomy" id="112498"/>
    <lineage>
        <taxon>Eukaryota</taxon>
        <taxon>Fungi</taxon>
        <taxon>Dikarya</taxon>
        <taxon>Ascomycota</taxon>
        <taxon>Pezizomycotina</taxon>
        <taxon>Dothideomycetes</taxon>
        <taxon>Dothideomycetidae</taxon>
        <taxon>Mycosphaerellales</taxon>
        <taxon>Mycosphaerellaceae</taxon>
        <taxon>Ramularia</taxon>
    </lineage>
</organism>
<evidence type="ECO:0000313" key="2">
    <source>
        <dbReference type="Proteomes" id="UP000225277"/>
    </source>
</evidence>
<dbReference type="EMBL" id="FJUY01000008">
    <property type="protein sequence ID" value="CZT19777.1"/>
    <property type="molecule type" value="Genomic_DNA"/>
</dbReference>
<reference evidence="1 2" key="1">
    <citation type="submission" date="2016-03" db="EMBL/GenBank/DDBJ databases">
        <authorList>
            <person name="Ploux O."/>
        </authorList>
    </citation>
    <scope>NUCLEOTIDE SEQUENCE [LARGE SCALE GENOMIC DNA]</scope>
    <source>
        <strain evidence="1 2">URUG2</strain>
    </source>
</reference>
<dbReference type="RefSeq" id="XP_023626667.1">
    <property type="nucleotide sequence ID" value="XM_023770899.1"/>
</dbReference>
<accession>A0A2D3V4Z9</accession>
<protein>
    <submittedName>
        <fullName evidence="1">Uncharacterized protein</fullName>
    </submittedName>
</protein>
<evidence type="ECO:0000313" key="1">
    <source>
        <dbReference type="EMBL" id="CZT19777.1"/>
    </source>
</evidence>
<gene>
    <name evidence="1" type="ORF">RCC_05632</name>
</gene>